<feature type="region of interest" description="Disordered" evidence="1">
    <location>
        <begin position="1"/>
        <end position="38"/>
    </location>
</feature>
<gene>
    <name evidence="2" type="ORF">LPC04_28595</name>
</gene>
<proteinExistence type="predicted"/>
<evidence type="ECO:0000256" key="1">
    <source>
        <dbReference type="SAM" id="MobiDB-lite"/>
    </source>
</evidence>
<organism evidence="2 3">
    <name type="scientific">Scleromatobacter humisilvae</name>
    <dbReference type="NCBI Taxonomy" id="2897159"/>
    <lineage>
        <taxon>Bacteria</taxon>
        <taxon>Pseudomonadati</taxon>
        <taxon>Pseudomonadota</taxon>
        <taxon>Betaproteobacteria</taxon>
        <taxon>Burkholderiales</taxon>
        <taxon>Sphaerotilaceae</taxon>
        <taxon>Scleromatobacter</taxon>
    </lineage>
</organism>
<protein>
    <submittedName>
        <fullName evidence="2">Uncharacterized protein</fullName>
    </submittedName>
</protein>
<sequence>MPKFSLPASKPRNPLVAPAQFRQAGKHGSDRDATRHDANQALKREFANLDLSRNKPPSF</sequence>
<evidence type="ECO:0000313" key="2">
    <source>
        <dbReference type="EMBL" id="MCK9689698.1"/>
    </source>
</evidence>
<reference evidence="2" key="1">
    <citation type="submission" date="2021-11" db="EMBL/GenBank/DDBJ databases">
        <title>BS-T2-15 a new species belonging to the Comamonadaceae family isolated from the soil of a French oak forest.</title>
        <authorList>
            <person name="Mieszkin S."/>
            <person name="Alain K."/>
        </authorList>
    </citation>
    <scope>NUCLEOTIDE SEQUENCE</scope>
    <source>
        <strain evidence="2">BS-T2-15</strain>
    </source>
</reference>
<dbReference type="EMBL" id="JAJLJH010000018">
    <property type="protein sequence ID" value="MCK9689698.1"/>
    <property type="molecule type" value="Genomic_DNA"/>
</dbReference>
<keyword evidence="3" id="KW-1185">Reference proteome</keyword>
<dbReference type="RefSeq" id="WP_275685748.1">
    <property type="nucleotide sequence ID" value="NZ_JAJLJH010000018.1"/>
</dbReference>
<feature type="compositionally biased region" description="Basic and acidic residues" evidence="1">
    <location>
        <begin position="27"/>
        <end position="38"/>
    </location>
</feature>
<comment type="caution">
    <text evidence="2">The sequence shown here is derived from an EMBL/GenBank/DDBJ whole genome shotgun (WGS) entry which is preliminary data.</text>
</comment>
<accession>A0A9X1YQU2</accession>
<dbReference type="Proteomes" id="UP001139353">
    <property type="component" value="Unassembled WGS sequence"/>
</dbReference>
<name>A0A9X1YQU2_9BURK</name>
<evidence type="ECO:0000313" key="3">
    <source>
        <dbReference type="Proteomes" id="UP001139353"/>
    </source>
</evidence>
<dbReference type="AlphaFoldDB" id="A0A9X1YQU2"/>